<comment type="caution">
    <text evidence="1">The sequence shown here is derived from an EMBL/GenBank/DDBJ whole genome shotgun (WGS) entry which is preliminary data.</text>
</comment>
<dbReference type="Proteomes" id="UP000027473">
    <property type="component" value="Unassembled WGS sequence"/>
</dbReference>
<dbReference type="AlphaFoldDB" id="A0AB73BVA5"/>
<evidence type="ECO:0000313" key="2">
    <source>
        <dbReference type="Proteomes" id="UP000027473"/>
    </source>
</evidence>
<accession>A0AB73BVA5</accession>
<name>A0AB73BVA5_9FUSO</name>
<reference evidence="1 2" key="1">
    <citation type="submission" date="2014-01" db="EMBL/GenBank/DDBJ databases">
        <title>Comparative genomics of Fusobacterium necrophorum wild isolates.</title>
        <authorList>
            <person name="Kittichotirat W."/>
            <person name="Bumgarner R.E."/>
            <person name="Lawrence P."/>
        </authorList>
    </citation>
    <scope>NUCLEOTIDE SEQUENCE [LARGE SCALE GENOMIC DNA]</scope>
    <source>
        <strain evidence="1 2">BL</strain>
    </source>
</reference>
<organism evidence="1 2">
    <name type="scientific">Fusobacterium necrophorum BL</name>
    <dbReference type="NCBI Taxonomy" id="1441732"/>
    <lineage>
        <taxon>Bacteria</taxon>
        <taxon>Fusobacteriati</taxon>
        <taxon>Fusobacteriota</taxon>
        <taxon>Fusobacteriia</taxon>
        <taxon>Fusobacteriales</taxon>
        <taxon>Fusobacteriaceae</taxon>
        <taxon>Fusobacterium</taxon>
    </lineage>
</organism>
<dbReference type="EMBL" id="JAAC01000128">
    <property type="protein sequence ID" value="KDE62513.1"/>
    <property type="molecule type" value="Genomic_DNA"/>
</dbReference>
<sequence>MSTRILLENKKTISPRREKRILRIRMKRERIKNEFYK</sequence>
<protein>
    <submittedName>
        <fullName evidence="1">Uncharacterized protein</fullName>
    </submittedName>
</protein>
<proteinExistence type="predicted"/>
<gene>
    <name evidence="1" type="ORF">FUSO3_07855</name>
</gene>
<evidence type="ECO:0000313" key="1">
    <source>
        <dbReference type="EMBL" id="KDE62513.1"/>
    </source>
</evidence>